<dbReference type="PANTHER" id="PTHR32439:SF9">
    <property type="entry name" value="BLR3264 PROTEIN"/>
    <property type="match status" value="1"/>
</dbReference>
<feature type="domain" description="Nitrite/sulphite reductase 4Fe-4S" evidence="7">
    <location>
        <begin position="121"/>
        <end position="265"/>
    </location>
</feature>
<evidence type="ECO:0000256" key="6">
    <source>
        <dbReference type="ARBA" id="ARBA00023014"/>
    </source>
</evidence>
<keyword evidence="5" id="KW-0408">Iron</keyword>
<dbReference type="InterPro" id="IPR045854">
    <property type="entry name" value="NO2/SO3_Rdtase_4Fe4S_sf"/>
</dbReference>
<protein>
    <submittedName>
        <fullName evidence="9">Sulfite reductase [ferredoxin]</fullName>
        <ecNumber evidence="9">1.8.7.1</ecNumber>
    </submittedName>
</protein>
<dbReference type="EMBL" id="LT906470">
    <property type="protein sequence ID" value="SNV57961.1"/>
    <property type="molecule type" value="Genomic_DNA"/>
</dbReference>
<sequence>MAISKELKEELIVDYPIFIENTRKFYNKEISVQDYKGLSGPFGSYAEKGADSGMSRWRFPGGVLDQDKIRFTANAIRRYDLKVPHFTTGQCIQFHNLDGETIIKLFAECHSHGIYNRGAGGDHPRNTAASPLLGLQKDEQWDFSPYVRALSEYVLTLIKGIKFPRKFKTAFSNGLENSAHVTFKDFGVLAHPEEKTFSVYVAGGLGPNPKMGVLVGDHIQPEEILYYVKTLALIFSEHGNYKNRSKARVRYLQDILGGPEALQDTFRKYLANVKDTEALTINPSEFMSSIVKRGKIDSTLQNPRVGEQKQEGLYYVSWHPFGGNPSKEQLLKVLEYVGSLDDEVQIRLSSEESLYIVNLTADEARQALAITEEGGINDFYKSVSCIGATICQVGLQDSSGLLIQIFDAVRNATHVNSDLLPKFHISGCPSSCGTHQIGTIGFHGAMKVVDKVPTPAFRVFRGGNETLGHEHFAEQIGTIISTEIPSFFVELGEILTSVNLSFADWISNHTADFDALVVKYE</sequence>
<proteinExistence type="predicted"/>
<keyword evidence="2" id="KW-0349">Heme</keyword>
<dbReference type="GO" id="GO:0051539">
    <property type="term" value="F:4 iron, 4 sulfur cluster binding"/>
    <property type="evidence" value="ECO:0007669"/>
    <property type="project" value="UniProtKB-KW"/>
</dbReference>
<organism evidence="9 10">
    <name type="scientific">Veillonella rodentium</name>
    <dbReference type="NCBI Taxonomy" id="248315"/>
    <lineage>
        <taxon>Bacteria</taxon>
        <taxon>Bacillati</taxon>
        <taxon>Bacillota</taxon>
        <taxon>Negativicutes</taxon>
        <taxon>Veillonellales</taxon>
        <taxon>Veillonellaceae</taxon>
        <taxon>Veillonella</taxon>
    </lineage>
</organism>
<evidence type="ECO:0000256" key="3">
    <source>
        <dbReference type="ARBA" id="ARBA00022723"/>
    </source>
</evidence>
<dbReference type="Proteomes" id="UP000214973">
    <property type="component" value="Chromosome 1"/>
</dbReference>
<dbReference type="GO" id="GO:0050311">
    <property type="term" value="F:sulfite reductase (ferredoxin) activity"/>
    <property type="evidence" value="ECO:0007669"/>
    <property type="project" value="UniProtKB-EC"/>
</dbReference>
<evidence type="ECO:0000256" key="5">
    <source>
        <dbReference type="ARBA" id="ARBA00023004"/>
    </source>
</evidence>
<keyword evidence="3" id="KW-0479">Metal-binding</keyword>
<dbReference type="PANTHER" id="PTHR32439">
    <property type="entry name" value="FERREDOXIN--NITRITE REDUCTASE, CHLOROPLASTIC"/>
    <property type="match status" value="1"/>
</dbReference>
<feature type="domain" description="Nitrite/Sulfite reductase ferredoxin-like" evidence="8">
    <location>
        <begin position="54"/>
        <end position="110"/>
    </location>
</feature>
<evidence type="ECO:0000313" key="10">
    <source>
        <dbReference type="Proteomes" id="UP000214973"/>
    </source>
</evidence>
<evidence type="ECO:0000259" key="8">
    <source>
        <dbReference type="Pfam" id="PF03460"/>
    </source>
</evidence>
<dbReference type="Gene3D" id="3.90.480.10">
    <property type="entry name" value="Sulfite Reductase Hemoprotein,Domain 2"/>
    <property type="match status" value="1"/>
</dbReference>
<evidence type="ECO:0000256" key="2">
    <source>
        <dbReference type="ARBA" id="ARBA00022617"/>
    </source>
</evidence>
<evidence type="ECO:0000259" key="7">
    <source>
        <dbReference type="Pfam" id="PF01077"/>
    </source>
</evidence>
<dbReference type="GO" id="GO:0020037">
    <property type="term" value="F:heme binding"/>
    <property type="evidence" value="ECO:0007669"/>
    <property type="project" value="InterPro"/>
</dbReference>
<evidence type="ECO:0000256" key="1">
    <source>
        <dbReference type="ARBA" id="ARBA00022485"/>
    </source>
</evidence>
<keyword evidence="10" id="KW-1185">Reference proteome</keyword>
<reference evidence="9 10" key="1">
    <citation type="submission" date="2017-06" db="EMBL/GenBank/DDBJ databases">
        <authorList>
            <consortium name="Pathogen Informatics"/>
        </authorList>
    </citation>
    <scope>NUCLEOTIDE SEQUENCE [LARGE SCALE GENOMIC DNA]</scope>
    <source>
        <strain evidence="9 10">NCTC12018</strain>
    </source>
</reference>
<dbReference type="Gene3D" id="3.30.413.10">
    <property type="entry name" value="Sulfite Reductase Hemoprotein, domain 1"/>
    <property type="match status" value="2"/>
</dbReference>
<dbReference type="AlphaFoldDB" id="A0A239YFD3"/>
<dbReference type="Pfam" id="PF01077">
    <property type="entry name" value="NIR_SIR"/>
    <property type="match status" value="1"/>
</dbReference>
<keyword evidence="6" id="KW-0411">Iron-sulfur</keyword>
<dbReference type="Pfam" id="PF03460">
    <property type="entry name" value="NIR_SIR_ferr"/>
    <property type="match status" value="1"/>
</dbReference>
<dbReference type="InterPro" id="IPR005117">
    <property type="entry name" value="NiRdtase/SiRdtase_haem-b_fer"/>
</dbReference>
<dbReference type="InterPro" id="IPR006067">
    <property type="entry name" value="NO2/SO3_Rdtase_4Fe4S_dom"/>
</dbReference>
<evidence type="ECO:0000313" key="9">
    <source>
        <dbReference type="EMBL" id="SNV57961.1"/>
    </source>
</evidence>
<keyword evidence="1" id="KW-0004">4Fe-4S</keyword>
<evidence type="ECO:0000256" key="4">
    <source>
        <dbReference type="ARBA" id="ARBA00023002"/>
    </source>
</evidence>
<dbReference type="SUPFAM" id="SSF56014">
    <property type="entry name" value="Nitrite and sulphite reductase 4Fe-4S domain-like"/>
    <property type="match status" value="2"/>
</dbReference>
<dbReference type="KEGG" id="vrm:44547418_00325"/>
<name>A0A239YFD3_9FIRM</name>
<dbReference type="EC" id="1.8.7.1" evidence="9"/>
<dbReference type="GO" id="GO:0046872">
    <property type="term" value="F:metal ion binding"/>
    <property type="evidence" value="ECO:0007669"/>
    <property type="project" value="UniProtKB-KW"/>
</dbReference>
<dbReference type="InterPro" id="IPR036136">
    <property type="entry name" value="Nit/Sulf_reduc_fer-like_dom_sf"/>
</dbReference>
<accession>A0A239YFD3</accession>
<dbReference type="RefSeq" id="WP_095065166.1">
    <property type="nucleotide sequence ID" value="NZ_LT906470.1"/>
</dbReference>
<dbReference type="SUPFAM" id="SSF55124">
    <property type="entry name" value="Nitrite/Sulfite reductase N-terminal domain-like"/>
    <property type="match status" value="1"/>
</dbReference>
<keyword evidence="4 9" id="KW-0560">Oxidoreductase</keyword>
<gene>
    <name evidence="9" type="primary">sir_1</name>
    <name evidence="9" type="ORF">SAMEA44547418_00325</name>
</gene>
<dbReference type="InterPro" id="IPR051329">
    <property type="entry name" value="NIR_SIR_4Fe-4S"/>
</dbReference>